<evidence type="ECO:0000313" key="5">
    <source>
        <dbReference type="EMBL" id="TKA48921.1"/>
    </source>
</evidence>
<dbReference type="InterPro" id="IPR020904">
    <property type="entry name" value="Sc_DH/Rdtase_CS"/>
</dbReference>
<feature type="compositionally biased region" description="Low complexity" evidence="4">
    <location>
        <begin position="273"/>
        <end position="290"/>
    </location>
</feature>
<evidence type="ECO:0000313" key="6">
    <source>
        <dbReference type="Proteomes" id="UP000310066"/>
    </source>
</evidence>
<proteinExistence type="inferred from homology"/>
<dbReference type="Gene3D" id="3.40.50.720">
    <property type="entry name" value="NAD(P)-binding Rossmann-like Domain"/>
    <property type="match status" value="1"/>
</dbReference>
<keyword evidence="2" id="KW-0521">NADP</keyword>
<dbReference type="PROSITE" id="PS00061">
    <property type="entry name" value="ADH_SHORT"/>
    <property type="match status" value="1"/>
</dbReference>
<feature type="region of interest" description="Disordered" evidence="4">
    <location>
        <begin position="579"/>
        <end position="654"/>
    </location>
</feature>
<evidence type="ECO:0000256" key="2">
    <source>
        <dbReference type="ARBA" id="ARBA00022857"/>
    </source>
</evidence>
<name>A0A4U0VI21_9PEZI</name>
<dbReference type="AlphaFoldDB" id="A0A4U0VI21"/>
<feature type="region of interest" description="Disordered" evidence="4">
    <location>
        <begin position="406"/>
        <end position="428"/>
    </location>
</feature>
<evidence type="ECO:0000256" key="1">
    <source>
        <dbReference type="ARBA" id="ARBA00006484"/>
    </source>
</evidence>
<feature type="compositionally biased region" description="Polar residues" evidence="4">
    <location>
        <begin position="414"/>
        <end position="428"/>
    </location>
</feature>
<comment type="caution">
    <text evidence="5">The sequence shown here is derived from an EMBL/GenBank/DDBJ whole genome shotgun (WGS) entry which is preliminary data.</text>
</comment>
<dbReference type="STRING" id="329885.A0A4U0VI21"/>
<feature type="region of interest" description="Disordered" evidence="4">
    <location>
        <begin position="250"/>
        <end position="325"/>
    </location>
</feature>
<dbReference type="OrthoDB" id="47007at2759"/>
<dbReference type="EMBL" id="NAJP01000002">
    <property type="protein sequence ID" value="TKA48921.1"/>
    <property type="molecule type" value="Genomic_DNA"/>
</dbReference>
<evidence type="ECO:0000256" key="4">
    <source>
        <dbReference type="SAM" id="MobiDB-lite"/>
    </source>
</evidence>
<accession>A0A4U0VI21</accession>
<dbReference type="GO" id="GO:0016616">
    <property type="term" value="F:oxidoreductase activity, acting on the CH-OH group of donors, NAD or NADP as acceptor"/>
    <property type="evidence" value="ECO:0007669"/>
    <property type="project" value="TreeGrafter"/>
</dbReference>
<dbReference type="InterPro" id="IPR002347">
    <property type="entry name" value="SDR_fam"/>
</dbReference>
<dbReference type="PANTHER" id="PTHR42760:SF111">
    <property type="entry name" value="3-OXOACYL-(ACYL-CARRIER-PROTEIN) REDUCTASE (AFU_ORTHOLOGUE AFUA_1G10100)"/>
    <property type="match status" value="1"/>
</dbReference>
<reference evidence="5 6" key="1">
    <citation type="submission" date="2017-03" db="EMBL/GenBank/DDBJ databases">
        <title>Genomes of endolithic fungi from Antarctica.</title>
        <authorList>
            <person name="Coleine C."/>
            <person name="Masonjones S."/>
            <person name="Stajich J.E."/>
        </authorList>
    </citation>
    <scope>NUCLEOTIDE SEQUENCE [LARGE SCALE GENOMIC DNA]</scope>
    <source>
        <strain evidence="5 6">CCFEE 5311</strain>
    </source>
</reference>
<dbReference type="FunFam" id="3.40.50.720:FF:000374">
    <property type="entry name" value="3-oxoacyl-(Acyl-carrier-protein) reductase"/>
    <property type="match status" value="1"/>
</dbReference>
<dbReference type="PRINTS" id="PR00080">
    <property type="entry name" value="SDRFAMILY"/>
</dbReference>
<dbReference type="Pfam" id="PF13561">
    <property type="entry name" value="adh_short_C2"/>
    <property type="match status" value="1"/>
</dbReference>
<dbReference type="PRINTS" id="PR00081">
    <property type="entry name" value="GDHRDH"/>
</dbReference>
<dbReference type="SUPFAM" id="SSF51735">
    <property type="entry name" value="NAD(P)-binding Rossmann-fold domains"/>
    <property type="match status" value="1"/>
</dbReference>
<gene>
    <name evidence="5" type="ORF">B0A54_00997</name>
</gene>
<feature type="compositionally biased region" description="Polar residues" evidence="4">
    <location>
        <begin position="250"/>
        <end position="259"/>
    </location>
</feature>
<evidence type="ECO:0000256" key="3">
    <source>
        <dbReference type="ARBA" id="ARBA00023002"/>
    </source>
</evidence>
<dbReference type="Proteomes" id="UP000310066">
    <property type="component" value="Unassembled WGS sequence"/>
</dbReference>
<feature type="compositionally biased region" description="Polar residues" evidence="4">
    <location>
        <begin position="641"/>
        <end position="654"/>
    </location>
</feature>
<dbReference type="InterPro" id="IPR036291">
    <property type="entry name" value="NAD(P)-bd_dom_sf"/>
</dbReference>
<organism evidence="5 6">
    <name type="scientific">Friedmanniomyces endolithicus</name>
    <dbReference type="NCBI Taxonomy" id="329885"/>
    <lineage>
        <taxon>Eukaryota</taxon>
        <taxon>Fungi</taxon>
        <taxon>Dikarya</taxon>
        <taxon>Ascomycota</taxon>
        <taxon>Pezizomycotina</taxon>
        <taxon>Dothideomycetes</taxon>
        <taxon>Dothideomycetidae</taxon>
        <taxon>Mycosphaerellales</taxon>
        <taxon>Teratosphaeriaceae</taxon>
        <taxon>Friedmanniomyces</taxon>
    </lineage>
</organism>
<dbReference type="PANTHER" id="PTHR42760">
    <property type="entry name" value="SHORT-CHAIN DEHYDROGENASES/REDUCTASES FAMILY MEMBER"/>
    <property type="match status" value="1"/>
</dbReference>
<sequence>MAHSSEEDAEETLPLELIVFSCGVCQATLPEVYATKENNKGFHSDSGGDNGVVTKLWIAECSHIMCGNHLPGGAAPFHPKGEQPRAPCLQCQERGDHSLKDLYGIRGLDKSEMDTAIPPEWLQCPAIKLDGTVPGMEAVRFQYMNVARYAQRVTKYWKCFERKRNATDTAYSKEHKQLRKLQDETLGLKARIKVLEAAEVKLQKWEARKPFINHYLQAVNDMSSDIALMRSQLLQLGYDVPKRSYAFGSNNAAQSSVSKANDRPLKQGRNGKSFSSSSTAVSAAHNTSSSTRKRKLTDYAPELAEHTITHMPQPRSNSRELMPPPLPRLRQGIDRTAAVPFVRSQAVAEPVDHFHDEHNWQREAAGGRDMNEPCSPLRLNPQALPFRSSRSDSMHQQHRYHHNVQYPHGPAPNRQGQFNAENSHPDPTQQLMHREREGLLTFPSHHPEIRDTHHNAGYGFVAQNPERPVQTPQHLYSANQIHQELSTGLSNRLGLSSPAKHSVPPVASVVSPFFKRCAAAGSPGQRLPTGSFHVGSQYRIQDETDRTHLSDSYAQVHPQRRSLIGSTFANRLRQTVDHQAPYQMRPHQAATGFASSKDRDVPQTPRNPHGLFQRPDLPQLPPSYAHNMGQANGHRGRVSLPPSQQTVGTAQGSQEKALSQIRGIKGVGSVGIGAATCENLASKGCSLVINFTSDGSADKTQKLADQLQTNYGVQCLPVQADMGTENGPAHLVDMARNRFQHPKTNKLQLDIVVNNAGVASKSALEECTSEEFARLYNVNVRGPLLLMKAAMPYLPHDRSGRVVNVSSVSSSLGFEEDGMYGGTKAALEAMTRTWARELSERCTVNAVNPGPVATDMYGATSREFQEKMSHWTKNAPLAAVRPEVDRADLVENADVAGGRPAYDTEIAGVIAMLCTPDSSWCTGSVICANGGFKFSI</sequence>
<protein>
    <submittedName>
        <fullName evidence="5">Uncharacterized protein</fullName>
    </submittedName>
</protein>
<dbReference type="GO" id="GO:0006633">
    <property type="term" value="P:fatty acid biosynthetic process"/>
    <property type="evidence" value="ECO:0007669"/>
    <property type="project" value="TreeGrafter"/>
</dbReference>
<keyword evidence="3" id="KW-0560">Oxidoreductase</keyword>
<comment type="similarity">
    <text evidence="1">Belongs to the short-chain dehydrogenases/reductases (SDR) family.</text>
</comment>
<dbReference type="GO" id="GO:0048038">
    <property type="term" value="F:quinone binding"/>
    <property type="evidence" value="ECO:0007669"/>
    <property type="project" value="TreeGrafter"/>
</dbReference>